<dbReference type="PANTHER" id="PTHR43144">
    <property type="entry name" value="AMINOTRANSFERASE"/>
    <property type="match status" value="1"/>
</dbReference>
<dbReference type="Pfam" id="PF00155">
    <property type="entry name" value="Aminotran_1_2"/>
    <property type="match status" value="1"/>
</dbReference>
<evidence type="ECO:0000256" key="3">
    <source>
        <dbReference type="ARBA" id="ARBA00022679"/>
    </source>
</evidence>
<dbReference type="InterPro" id="IPR015422">
    <property type="entry name" value="PyrdxlP-dep_Trfase_small"/>
</dbReference>
<keyword evidence="8" id="KW-1185">Reference proteome</keyword>
<keyword evidence="2 7" id="KW-0032">Aminotransferase</keyword>
<dbReference type="Gene3D" id="3.40.640.10">
    <property type="entry name" value="Type I PLP-dependent aspartate aminotransferase-like (Major domain)"/>
    <property type="match status" value="1"/>
</dbReference>
<evidence type="ECO:0000256" key="1">
    <source>
        <dbReference type="ARBA" id="ARBA00001933"/>
    </source>
</evidence>
<dbReference type="Proteomes" id="UP001224775">
    <property type="component" value="Unassembled WGS sequence"/>
</dbReference>
<dbReference type="EC" id="2.6.1.83" evidence="7"/>
<comment type="caution">
    <text evidence="7">The sequence shown here is derived from an EMBL/GenBank/DDBJ whole genome shotgun (WGS) entry which is preliminary data.</text>
</comment>
<keyword evidence="4" id="KW-0663">Pyridoxal phosphate</keyword>
<dbReference type="GO" id="GO:0009862">
    <property type="term" value="P:systemic acquired resistance, salicylic acid mediated signaling pathway"/>
    <property type="evidence" value="ECO:0007669"/>
    <property type="project" value="UniProtKB-ARBA"/>
</dbReference>
<evidence type="ECO:0000313" key="8">
    <source>
        <dbReference type="Proteomes" id="UP001224775"/>
    </source>
</evidence>
<dbReference type="HAMAP" id="MF_01642">
    <property type="entry name" value="DapL_aminotrans_1"/>
    <property type="match status" value="1"/>
</dbReference>
<sequence>MSDEPVLVGERPEVSAYVARVEGLGGTRGPPYFMDLPQPSNFFAGPLIFLVLCVNSITSSVDQGMQSTHQIVLKTYPLPILNMKLTGALSFLMLASASAFAPSTSNTRASTSLAASQVTRNPNFGKLVGGYLFPEIGRRRNAYLEENPEMASKIISLGIGDTTQPIPEHILSGLVSSASKLGTKEGYSGYGAEQGMGDLRAKIADKLYNGIIKSDEVFVSDGAKCDIMRVQQVFGSGVVTAVQDPSYPVYVDTSVMMGQTGEINKETNQYDNIVYMPCTAENDFFPDIESTPRADIVYFCSPNNPTGAAATKEQLEHLVKVCKERGSILVFDAAYAPFIRTEGVPKSIFEIDGAREVAIECNSFSKYAGFTGVRLGWTVVPDELTFSDGTKVRDDFNRVMSTAFNGASNIVQGGGLACLDDEGLAEINTLIDYYLENANLLKEAMESIGYDVFGGTDAPYVFVKLPEGKKSWDVFSEILEKTQVVTIPGAGFGPGGEGYLRLSAFAPRDVVIEACERLKVAMAK</sequence>
<proteinExistence type="inferred from homology"/>
<dbReference type="NCBIfam" id="TIGR03542">
    <property type="entry name" value="DAPAT_plant"/>
    <property type="match status" value="1"/>
</dbReference>
<dbReference type="Gene3D" id="3.90.1150.10">
    <property type="entry name" value="Aspartate Aminotransferase, domain 1"/>
    <property type="match status" value="1"/>
</dbReference>
<dbReference type="EMBL" id="JATAAI010000002">
    <property type="protein sequence ID" value="KAK1747996.1"/>
    <property type="molecule type" value="Genomic_DNA"/>
</dbReference>
<keyword evidence="3 7" id="KW-0808">Transferase</keyword>
<dbReference type="SUPFAM" id="SSF53383">
    <property type="entry name" value="PLP-dependent transferases"/>
    <property type="match status" value="1"/>
</dbReference>
<gene>
    <name evidence="7" type="ORF">QTG54_001959</name>
</gene>
<dbReference type="InterPro" id="IPR019942">
    <property type="entry name" value="DapL/ALD1"/>
</dbReference>
<evidence type="ECO:0000259" key="6">
    <source>
        <dbReference type="Pfam" id="PF00155"/>
    </source>
</evidence>
<comment type="cofactor">
    <cofactor evidence="1">
        <name>pyridoxal 5'-phosphate</name>
        <dbReference type="ChEBI" id="CHEBI:597326"/>
    </cofactor>
</comment>
<feature type="domain" description="Aminotransferase class I/classII large" evidence="6">
    <location>
        <begin position="153"/>
        <end position="518"/>
    </location>
</feature>
<dbReference type="GO" id="GO:0030170">
    <property type="term" value="F:pyridoxal phosphate binding"/>
    <property type="evidence" value="ECO:0007669"/>
    <property type="project" value="InterPro"/>
</dbReference>
<name>A0AAD8YJZ3_9STRA</name>
<evidence type="ECO:0000256" key="4">
    <source>
        <dbReference type="ARBA" id="ARBA00022898"/>
    </source>
</evidence>
<accession>A0AAD8YJZ3</accession>
<dbReference type="GO" id="GO:0010285">
    <property type="term" value="F:L,L-diaminopimelate aminotransferase activity"/>
    <property type="evidence" value="ECO:0007669"/>
    <property type="project" value="UniProtKB-EC"/>
</dbReference>
<dbReference type="InterPro" id="IPR015424">
    <property type="entry name" value="PyrdxlP-dep_Trfase"/>
</dbReference>
<dbReference type="InterPro" id="IPR004839">
    <property type="entry name" value="Aminotransferase_I/II_large"/>
</dbReference>
<dbReference type="CDD" id="cd00609">
    <property type="entry name" value="AAT_like"/>
    <property type="match status" value="1"/>
</dbReference>
<organism evidence="7 8">
    <name type="scientific">Skeletonema marinoi</name>
    <dbReference type="NCBI Taxonomy" id="267567"/>
    <lineage>
        <taxon>Eukaryota</taxon>
        <taxon>Sar</taxon>
        <taxon>Stramenopiles</taxon>
        <taxon>Ochrophyta</taxon>
        <taxon>Bacillariophyta</taxon>
        <taxon>Coscinodiscophyceae</taxon>
        <taxon>Thalassiosirophycidae</taxon>
        <taxon>Thalassiosirales</taxon>
        <taxon>Skeletonemataceae</taxon>
        <taxon>Skeletonema</taxon>
        <taxon>Skeletonema marinoi-dohrnii complex</taxon>
    </lineage>
</organism>
<evidence type="ECO:0000313" key="7">
    <source>
        <dbReference type="EMBL" id="KAK1747996.1"/>
    </source>
</evidence>
<dbReference type="AlphaFoldDB" id="A0AAD8YJZ3"/>
<evidence type="ECO:0000256" key="5">
    <source>
        <dbReference type="ARBA" id="ARBA00061511"/>
    </source>
</evidence>
<protein>
    <submittedName>
        <fullName evidence="7">LL-diaminopimelate aminotransferase</fullName>
        <ecNumber evidence="7">2.6.1.83</ecNumber>
    </submittedName>
</protein>
<dbReference type="FunFam" id="3.40.640.10:FF:000099">
    <property type="entry name" value="LL-diaminopimelate aminotransferase, chloroplastic"/>
    <property type="match status" value="1"/>
</dbReference>
<reference evidence="7" key="1">
    <citation type="submission" date="2023-06" db="EMBL/GenBank/DDBJ databases">
        <title>Survivors Of The Sea: Transcriptome response of Skeletonema marinoi to long-term dormancy.</title>
        <authorList>
            <person name="Pinder M.I.M."/>
            <person name="Kourtchenko O."/>
            <person name="Robertson E.K."/>
            <person name="Larsson T."/>
            <person name="Maumus F."/>
            <person name="Osuna-Cruz C.M."/>
            <person name="Vancaester E."/>
            <person name="Stenow R."/>
            <person name="Vandepoele K."/>
            <person name="Ploug H."/>
            <person name="Bruchert V."/>
            <person name="Godhe A."/>
            <person name="Topel M."/>
        </authorList>
    </citation>
    <scope>NUCLEOTIDE SEQUENCE</scope>
    <source>
        <strain evidence="7">R05AC</strain>
    </source>
</reference>
<evidence type="ECO:0000256" key="2">
    <source>
        <dbReference type="ARBA" id="ARBA00022576"/>
    </source>
</evidence>
<comment type="similarity">
    <text evidence="5">Belongs to the class-I pyridoxal-phosphate-dependent aminotransferase family. LL-diaminopimelate aminotransferase subfamily.</text>
</comment>
<dbReference type="InterPro" id="IPR015421">
    <property type="entry name" value="PyrdxlP-dep_Trfase_major"/>
</dbReference>